<dbReference type="PROSITE" id="PS00067">
    <property type="entry name" value="3HCDH"/>
    <property type="match status" value="1"/>
</dbReference>
<dbReference type="InterPro" id="IPR036291">
    <property type="entry name" value="NAD(P)-bd_dom_sf"/>
</dbReference>
<keyword evidence="9" id="KW-0496">Mitochondrion</keyword>
<evidence type="ECO:0000256" key="11">
    <source>
        <dbReference type="PIRSR" id="PIRSR000105-1"/>
    </source>
</evidence>
<evidence type="ECO:0000256" key="3">
    <source>
        <dbReference type="ARBA" id="ARBA00009463"/>
    </source>
</evidence>
<dbReference type="Proteomes" id="UP000789572">
    <property type="component" value="Unassembled WGS sequence"/>
</dbReference>
<evidence type="ECO:0000259" key="13">
    <source>
        <dbReference type="Pfam" id="PF00725"/>
    </source>
</evidence>
<dbReference type="InterPro" id="IPR022694">
    <property type="entry name" value="3-OHacyl-CoA_DH"/>
</dbReference>
<dbReference type="InterPro" id="IPR008927">
    <property type="entry name" value="6-PGluconate_DH-like_C_sf"/>
</dbReference>
<evidence type="ECO:0000259" key="14">
    <source>
        <dbReference type="Pfam" id="PF02737"/>
    </source>
</evidence>
<keyword evidence="16" id="KW-1185">Reference proteome</keyword>
<dbReference type="OrthoDB" id="5958943at2759"/>
<evidence type="ECO:0000256" key="7">
    <source>
        <dbReference type="ARBA" id="ARBA00023027"/>
    </source>
</evidence>
<dbReference type="GO" id="GO:0006635">
    <property type="term" value="P:fatty acid beta-oxidation"/>
    <property type="evidence" value="ECO:0007669"/>
    <property type="project" value="TreeGrafter"/>
</dbReference>
<evidence type="ECO:0000256" key="6">
    <source>
        <dbReference type="ARBA" id="ARBA00023002"/>
    </source>
</evidence>
<sequence length="318" mass="34940">MNSLGRSSVLPLRSLSRSIRSFSTSPSFSIQKITIYGAGLMGAGITQVAAQNGLNVTMVDVSDEAVQKGKKIIDASLTRVAKRIHKDDEKKRTEFVENAWKNISTSTDSSAAAVDADLLVEAIVEKMDVKQKLFSQLDKIAKKSAIFASNTSSLTISEIAKATSREENFAGLHFFNPVPQMKLVEVIRTDKTSNDTYEKLMDVTKKMQKTPVTCKDTPGFIVNRLLVPYILESIRLVERGEATHEDVDTAMKLGAGMPMGPFELADFVGLYTLKFIADGWRQGGKIDAHLVAPIKTLDDLVARNHLGRKTGKGFYSYS</sequence>
<evidence type="ECO:0000256" key="2">
    <source>
        <dbReference type="ARBA" id="ARBA00005005"/>
    </source>
</evidence>
<evidence type="ECO:0000313" key="16">
    <source>
        <dbReference type="Proteomes" id="UP000789572"/>
    </source>
</evidence>
<dbReference type="GO" id="GO:0070403">
    <property type="term" value="F:NAD+ binding"/>
    <property type="evidence" value="ECO:0007669"/>
    <property type="project" value="InterPro"/>
</dbReference>
<reference evidence="15" key="1">
    <citation type="submission" date="2021-06" db="EMBL/GenBank/DDBJ databases">
        <authorList>
            <person name="Kallberg Y."/>
            <person name="Tangrot J."/>
            <person name="Rosling A."/>
        </authorList>
    </citation>
    <scope>NUCLEOTIDE SEQUENCE</scope>
    <source>
        <strain evidence="15">IA702</strain>
    </source>
</reference>
<dbReference type="Gene3D" id="1.10.1040.10">
    <property type="entry name" value="N-(1-d-carboxylethyl)-l-norvaline Dehydrogenase, domain 2"/>
    <property type="match status" value="1"/>
</dbReference>
<feature type="binding site" evidence="12">
    <location>
        <position position="125"/>
    </location>
    <ligand>
        <name>NAD(+)</name>
        <dbReference type="ChEBI" id="CHEBI:57540"/>
    </ligand>
</feature>
<dbReference type="SUPFAM" id="SSF51735">
    <property type="entry name" value="NAD(P)-binding Rossmann-fold domains"/>
    <property type="match status" value="1"/>
</dbReference>
<evidence type="ECO:0000256" key="5">
    <source>
        <dbReference type="ARBA" id="ARBA00022832"/>
    </source>
</evidence>
<dbReference type="InterPro" id="IPR006108">
    <property type="entry name" value="3HC_DH_C"/>
</dbReference>
<evidence type="ECO:0000256" key="4">
    <source>
        <dbReference type="ARBA" id="ARBA00013000"/>
    </source>
</evidence>
<comment type="similarity">
    <text evidence="3">Belongs to the 3-hydroxyacyl-CoA dehydrogenase family.</text>
</comment>
<dbReference type="Pfam" id="PF02737">
    <property type="entry name" value="3HCDH_N"/>
    <property type="match status" value="1"/>
</dbReference>
<dbReference type="SUPFAM" id="SSF48179">
    <property type="entry name" value="6-phosphogluconate dehydrogenase C-terminal domain-like"/>
    <property type="match status" value="1"/>
</dbReference>
<gene>
    <name evidence="15" type="ORF">POCULU_LOCUS9922</name>
</gene>
<feature type="binding site" evidence="12">
    <location>
        <position position="130"/>
    </location>
    <ligand>
        <name>NAD(+)</name>
        <dbReference type="ChEBI" id="CHEBI:57540"/>
    </ligand>
</feature>
<evidence type="ECO:0000256" key="12">
    <source>
        <dbReference type="PIRSR" id="PIRSR000105-2"/>
    </source>
</evidence>
<feature type="binding site" evidence="12">
    <location>
        <position position="176"/>
    </location>
    <ligand>
        <name>NAD(+)</name>
        <dbReference type="ChEBI" id="CHEBI:57540"/>
    </ligand>
</feature>
<dbReference type="Pfam" id="PF00725">
    <property type="entry name" value="3HCDH"/>
    <property type="match status" value="1"/>
</dbReference>
<evidence type="ECO:0000313" key="15">
    <source>
        <dbReference type="EMBL" id="CAG8650471.1"/>
    </source>
</evidence>
<organism evidence="15 16">
    <name type="scientific">Paraglomus occultum</name>
    <dbReference type="NCBI Taxonomy" id="144539"/>
    <lineage>
        <taxon>Eukaryota</taxon>
        <taxon>Fungi</taxon>
        <taxon>Fungi incertae sedis</taxon>
        <taxon>Mucoromycota</taxon>
        <taxon>Glomeromycotina</taxon>
        <taxon>Glomeromycetes</taxon>
        <taxon>Paraglomerales</taxon>
        <taxon>Paraglomeraceae</taxon>
        <taxon>Paraglomus</taxon>
    </lineage>
</organism>
<comment type="subcellular location">
    <subcellularLocation>
        <location evidence="1">Mitochondrion matrix</location>
    </subcellularLocation>
</comment>
<dbReference type="PIRSF" id="PIRSF000105">
    <property type="entry name" value="HCDH"/>
    <property type="match status" value="1"/>
</dbReference>
<feature type="binding site" evidence="12">
    <location>
        <begin position="37"/>
        <end position="42"/>
    </location>
    <ligand>
        <name>NAD(+)</name>
        <dbReference type="ChEBI" id="CHEBI:57540"/>
    </ligand>
</feature>
<dbReference type="AlphaFoldDB" id="A0A9N9H6B2"/>
<feature type="domain" description="3-hydroxyacyl-CoA dehydrogenase C-terminal" evidence="13">
    <location>
        <begin position="219"/>
        <end position="317"/>
    </location>
</feature>
<dbReference type="EMBL" id="CAJVPJ010004280">
    <property type="protein sequence ID" value="CAG8650471.1"/>
    <property type="molecule type" value="Genomic_DNA"/>
</dbReference>
<comment type="caution">
    <text evidence="15">The sequence shown here is derived from an EMBL/GenBank/DDBJ whole genome shotgun (WGS) entry which is preliminary data.</text>
</comment>
<dbReference type="InterPro" id="IPR013328">
    <property type="entry name" value="6PGD_dom2"/>
</dbReference>
<dbReference type="PANTHER" id="PTHR43561">
    <property type="match status" value="1"/>
</dbReference>
<dbReference type="InterPro" id="IPR006176">
    <property type="entry name" value="3-OHacyl-CoA_DH_NAD-bd"/>
</dbReference>
<keyword evidence="5" id="KW-0276">Fatty acid metabolism</keyword>
<feature type="binding site" evidence="12">
    <location>
        <position position="309"/>
    </location>
    <ligand>
        <name>NAD(+)</name>
        <dbReference type="ChEBI" id="CHEBI:57540"/>
    </ligand>
</feature>
<comment type="pathway">
    <text evidence="2">Lipid metabolism; fatty acid beta-oxidation.</text>
</comment>
<dbReference type="GO" id="GO:0005759">
    <property type="term" value="C:mitochondrial matrix"/>
    <property type="evidence" value="ECO:0007669"/>
    <property type="project" value="UniProtKB-SubCell"/>
</dbReference>
<evidence type="ECO:0000256" key="9">
    <source>
        <dbReference type="ARBA" id="ARBA00023128"/>
    </source>
</evidence>
<feature type="domain" description="3-hydroxyacyl-CoA dehydrogenase NAD binding" evidence="14">
    <location>
        <begin position="32"/>
        <end position="217"/>
    </location>
</feature>
<dbReference type="GO" id="GO:0003857">
    <property type="term" value="F:(3S)-3-hydroxyacyl-CoA dehydrogenase (NAD+) activity"/>
    <property type="evidence" value="ECO:0007669"/>
    <property type="project" value="UniProtKB-EC"/>
</dbReference>
<proteinExistence type="inferred from homology"/>
<protein>
    <recommendedName>
        <fullName evidence="4">3-hydroxyacyl-CoA dehydrogenase</fullName>
        <ecNumber evidence="4">1.1.1.35</ecNumber>
    </recommendedName>
</protein>
<dbReference type="InterPro" id="IPR052242">
    <property type="entry name" value="Mito_3-hydroxyacyl-CoA_DH"/>
</dbReference>
<dbReference type="FunFam" id="3.40.50.720:FF:000258">
    <property type="entry name" value="Hydroxyacyl-coenzyme A dehydrogenase, mitochondrial"/>
    <property type="match status" value="1"/>
</dbReference>
<feature type="binding site" evidence="12">
    <location>
        <position position="60"/>
    </location>
    <ligand>
        <name>NAD(+)</name>
        <dbReference type="ChEBI" id="CHEBI:57540"/>
    </ligand>
</feature>
<feature type="site" description="Important for catalytic activity" evidence="11">
    <location>
        <position position="173"/>
    </location>
</feature>
<dbReference type="Gene3D" id="3.40.50.720">
    <property type="entry name" value="NAD(P)-binding Rossmann-like Domain"/>
    <property type="match status" value="1"/>
</dbReference>
<evidence type="ECO:0000256" key="8">
    <source>
        <dbReference type="ARBA" id="ARBA00023098"/>
    </source>
</evidence>
<comment type="catalytic activity">
    <reaction evidence="10">
        <text>a (3S)-3-hydroxyacyl-CoA + NAD(+) = a 3-oxoacyl-CoA + NADH + H(+)</text>
        <dbReference type="Rhea" id="RHEA:22432"/>
        <dbReference type="ChEBI" id="CHEBI:15378"/>
        <dbReference type="ChEBI" id="CHEBI:57318"/>
        <dbReference type="ChEBI" id="CHEBI:57540"/>
        <dbReference type="ChEBI" id="CHEBI:57945"/>
        <dbReference type="ChEBI" id="CHEBI:90726"/>
        <dbReference type="EC" id="1.1.1.35"/>
    </reaction>
</comment>
<evidence type="ECO:0000256" key="10">
    <source>
        <dbReference type="ARBA" id="ARBA00049556"/>
    </source>
</evidence>
<keyword evidence="7 12" id="KW-0520">NAD</keyword>
<feature type="binding site" evidence="12">
    <location>
        <position position="152"/>
    </location>
    <ligand>
        <name>NAD(+)</name>
        <dbReference type="ChEBI" id="CHEBI:57540"/>
    </ligand>
</feature>
<accession>A0A9N9H6B2</accession>
<keyword evidence="8" id="KW-0443">Lipid metabolism</keyword>
<evidence type="ECO:0000256" key="1">
    <source>
        <dbReference type="ARBA" id="ARBA00004305"/>
    </source>
</evidence>
<name>A0A9N9H6B2_9GLOM</name>
<dbReference type="PANTHER" id="PTHR43561:SF3">
    <property type="entry name" value="HYDROXYACYL-COENZYME A DEHYDROGENASE, MITOCHONDRIAL"/>
    <property type="match status" value="1"/>
</dbReference>
<dbReference type="EC" id="1.1.1.35" evidence="4"/>
<keyword evidence="6" id="KW-0560">Oxidoreductase</keyword>
<dbReference type="InterPro" id="IPR006180">
    <property type="entry name" value="3-OHacyl-CoA_DH_CS"/>
</dbReference>